<dbReference type="PANTHER" id="PTHR21015:SF22">
    <property type="entry name" value="GLYCOSYLTRANSFERASE"/>
    <property type="match status" value="1"/>
</dbReference>
<dbReference type="PANTHER" id="PTHR21015">
    <property type="entry name" value="UDP-N-ACETYLGLUCOSAMINE--N-ACETYLMURAMYL-(PENTAPEPTIDE) PYROPHOSPHORYL-UNDECAPRENOL N-ACETYLGLUCOSAMINE TRANSFERASE 1"/>
    <property type="match status" value="1"/>
</dbReference>
<proteinExistence type="predicted"/>
<dbReference type="OrthoDB" id="8549922at2"/>
<keyword evidence="3" id="KW-1185">Reference proteome</keyword>
<dbReference type="AlphaFoldDB" id="A0A249JWI6"/>
<organism evidence="2 3">
    <name type="scientific">Candidatus Nanopelagicus limnae</name>
    <dbReference type="NCBI Taxonomy" id="1884634"/>
    <lineage>
        <taxon>Bacteria</taxon>
        <taxon>Bacillati</taxon>
        <taxon>Actinomycetota</taxon>
        <taxon>Actinomycetes</taxon>
        <taxon>Candidatus Nanopelagicales</taxon>
        <taxon>Candidatus Nanopelagicaceae</taxon>
        <taxon>Candidatus Nanopelagicus</taxon>
    </lineage>
</organism>
<sequence>MSKPTIILATSNGIGMGHLTRASAVASELKDFANPIIISMASGVVEVPKIANVNFEYVPGRDRKWMGRFEWDKYLRDRIVALIDETDAKIVSFDGVVPYPGIIGIKSFRPKVKLVWVRRGFWQKTSQRYLLNLQSKMMDLIITPGDFGQSYDKGPTVGRSDSTVVKPISIYNRKTSLDKVAARSLLGLDQTRPAVLVQLGIGEADLNAKMTAALKGLISWPNLQVVLTKEPTDSAGENLAPAGLDIKVIRHFPLANVLSAFDAAICAAGYNSVHEELAANIPTLFIPNVRGTDNQAERARWAADNQVALTVDQSKLDQITIMVSKLTDSKVRQELAKNCANLPEVTGAAEVANIFKDLLNKPAKDENEISKTLFKLKLQDIFGRGWRGTVYSGLQLLTIIYRMIRPHKEVKVANTLEIKTYEGNESEQLGKLIKSGNPFEHLLLGASSAYKNRRIEIASKAYLK</sequence>
<protein>
    <submittedName>
        <fullName evidence="2">UDP-N-acetylglucosamine--LPS N-acetylglucosamine transferase</fullName>
    </submittedName>
</protein>
<dbReference type="EMBL" id="CP016768">
    <property type="protein sequence ID" value="ASY08889.1"/>
    <property type="molecule type" value="Genomic_DNA"/>
</dbReference>
<evidence type="ECO:0000259" key="1">
    <source>
        <dbReference type="Pfam" id="PF04101"/>
    </source>
</evidence>
<accession>A0A249JWI6</accession>
<gene>
    <name evidence="2" type="ORF">B1s21122_00705</name>
</gene>
<dbReference type="GO" id="GO:0016758">
    <property type="term" value="F:hexosyltransferase activity"/>
    <property type="evidence" value="ECO:0007669"/>
    <property type="project" value="InterPro"/>
</dbReference>
<dbReference type="KEGG" id="abam:B1s21122_00705"/>
<dbReference type="Gene3D" id="3.40.50.2000">
    <property type="entry name" value="Glycogen Phosphorylase B"/>
    <property type="match status" value="1"/>
</dbReference>
<reference evidence="3" key="1">
    <citation type="submission" date="2016-10" db="EMBL/GenBank/DDBJ databases">
        <title>High microdiversification within the ubiquitous acI lineage of Actinobacteria.</title>
        <authorList>
            <person name="Neuenschwander S.M."/>
            <person name="Salcher M."/>
            <person name="Ghai R."/>
            <person name="Pernthaler J."/>
        </authorList>
    </citation>
    <scope>NUCLEOTIDE SEQUENCE [LARGE SCALE GENOMIC DNA]</scope>
</reference>
<dbReference type="SUPFAM" id="SSF53756">
    <property type="entry name" value="UDP-Glycosyltransferase/glycogen phosphorylase"/>
    <property type="match status" value="1"/>
</dbReference>
<keyword evidence="2" id="KW-0808">Transferase</keyword>
<evidence type="ECO:0000313" key="2">
    <source>
        <dbReference type="EMBL" id="ASY08889.1"/>
    </source>
</evidence>
<dbReference type="Pfam" id="PF04101">
    <property type="entry name" value="Glyco_tran_28_C"/>
    <property type="match status" value="1"/>
</dbReference>
<name>A0A249JWI6_9ACTN</name>
<feature type="domain" description="Glycosyl transferase family 28 C-terminal" evidence="1">
    <location>
        <begin position="240"/>
        <end position="337"/>
    </location>
</feature>
<dbReference type="InterPro" id="IPR007235">
    <property type="entry name" value="Glyco_trans_28_C"/>
</dbReference>
<dbReference type="Proteomes" id="UP000217153">
    <property type="component" value="Chromosome"/>
</dbReference>
<evidence type="ECO:0000313" key="3">
    <source>
        <dbReference type="Proteomes" id="UP000217153"/>
    </source>
</evidence>
<dbReference type="RefSeq" id="WP_095680214.1">
    <property type="nucleotide sequence ID" value="NZ_CP016768.2"/>
</dbReference>